<dbReference type="Pfam" id="PF12937">
    <property type="entry name" value="F-box-like"/>
    <property type="match status" value="1"/>
</dbReference>
<proteinExistence type="predicted"/>
<dbReference type="InterPro" id="IPR036047">
    <property type="entry name" value="F-box-like_dom_sf"/>
</dbReference>
<dbReference type="InterPro" id="IPR001810">
    <property type="entry name" value="F-box_dom"/>
</dbReference>
<dbReference type="Proteomes" id="UP001152049">
    <property type="component" value="Unassembled WGS sequence"/>
</dbReference>
<feature type="domain" description="F-box" evidence="1">
    <location>
        <begin position="2"/>
        <end position="50"/>
    </location>
</feature>
<dbReference type="EMBL" id="JAOQAZ010000044">
    <property type="protein sequence ID" value="KAJ4245999.1"/>
    <property type="molecule type" value="Genomic_DNA"/>
</dbReference>
<sequence>MAYTIDRLAPEVLIMILSNLLPQDILSIRKTCRPLQALTEGPFFRHWVDTRHLIIENESLRKFEHISESPNLNFASSMRKLKIHTFYLPPTEDLSHTLEEFAADYLAISEMEDLESNTDTSYTSSSLLQCNNKNCLDDKYYCKH</sequence>
<comment type="caution">
    <text evidence="2">The sequence shown here is derived from an EMBL/GenBank/DDBJ whole genome shotgun (WGS) entry which is preliminary data.</text>
</comment>
<evidence type="ECO:0000313" key="3">
    <source>
        <dbReference type="Proteomes" id="UP001152049"/>
    </source>
</evidence>
<dbReference type="AlphaFoldDB" id="A0A9W8VA33"/>
<organism evidence="2 3">
    <name type="scientific">Fusarium torreyae</name>
    <dbReference type="NCBI Taxonomy" id="1237075"/>
    <lineage>
        <taxon>Eukaryota</taxon>
        <taxon>Fungi</taxon>
        <taxon>Dikarya</taxon>
        <taxon>Ascomycota</taxon>
        <taxon>Pezizomycotina</taxon>
        <taxon>Sordariomycetes</taxon>
        <taxon>Hypocreomycetidae</taxon>
        <taxon>Hypocreales</taxon>
        <taxon>Nectriaceae</taxon>
        <taxon>Fusarium</taxon>
    </lineage>
</organism>
<dbReference type="SUPFAM" id="SSF81383">
    <property type="entry name" value="F-box domain"/>
    <property type="match status" value="1"/>
</dbReference>
<gene>
    <name evidence="2" type="ORF">NW762_013743</name>
</gene>
<keyword evidence="3" id="KW-1185">Reference proteome</keyword>
<evidence type="ECO:0000259" key="1">
    <source>
        <dbReference type="PROSITE" id="PS50181"/>
    </source>
</evidence>
<evidence type="ECO:0000313" key="2">
    <source>
        <dbReference type="EMBL" id="KAJ4245999.1"/>
    </source>
</evidence>
<dbReference type="PROSITE" id="PS50181">
    <property type="entry name" value="FBOX"/>
    <property type="match status" value="1"/>
</dbReference>
<protein>
    <recommendedName>
        <fullName evidence="1">F-box domain-containing protein</fullName>
    </recommendedName>
</protein>
<dbReference type="OrthoDB" id="5062480at2759"/>
<accession>A0A9W8VA33</accession>
<dbReference type="CDD" id="cd09917">
    <property type="entry name" value="F-box_SF"/>
    <property type="match status" value="1"/>
</dbReference>
<name>A0A9W8VA33_9HYPO</name>
<reference evidence="2" key="1">
    <citation type="submission" date="2022-09" db="EMBL/GenBank/DDBJ databases">
        <title>Fusarium specimens isolated from Avocado Roots.</title>
        <authorList>
            <person name="Stajich J."/>
            <person name="Roper C."/>
            <person name="Heimlech-Rivalta G."/>
        </authorList>
    </citation>
    <scope>NUCLEOTIDE SEQUENCE</scope>
    <source>
        <strain evidence="2">CF00136</strain>
    </source>
</reference>